<reference evidence="2 3" key="1">
    <citation type="journal article" date="2022" name="G3 (Bethesda)">
        <title>Enemy or ally: a genomic approach to elucidate the lifestyle of Phyllosticta citrichinaensis.</title>
        <authorList>
            <person name="Buijs V.A."/>
            <person name="Groenewald J.Z."/>
            <person name="Haridas S."/>
            <person name="LaButti K.M."/>
            <person name="Lipzen A."/>
            <person name="Martin F.M."/>
            <person name="Barry K."/>
            <person name="Grigoriev I.V."/>
            <person name="Crous P.W."/>
            <person name="Seidl M.F."/>
        </authorList>
    </citation>
    <scope>NUCLEOTIDE SEQUENCE [LARGE SCALE GENOMIC DNA]</scope>
    <source>
        <strain evidence="2 3">CBS 129764</strain>
    </source>
</reference>
<organism evidence="2 3">
    <name type="scientific">Phyllosticta citrichinensis</name>
    <dbReference type="NCBI Taxonomy" id="1130410"/>
    <lineage>
        <taxon>Eukaryota</taxon>
        <taxon>Fungi</taxon>
        <taxon>Dikarya</taxon>
        <taxon>Ascomycota</taxon>
        <taxon>Pezizomycotina</taxon>
        <taxon>Dothideomycetes</taxon>
        <taxon>Dothideomycetes incertae sedis</taxon>
        <taxon>Botryosphaeriales</taxon>
        <taxon>Phyllostictaceae</taxon>
        <taxon>Phyllosticta</taxon>
    </lineage>
</organism>
<keyword evidence="3" id="KW-1185">Reference proteome</keyword>
<comment type="caution">
    <text evidence="2">The sequence shown here is derived from an EMBL/GenBank/DDBJ whole genome shotgun (WGS) entry which is preliminary data.</text>
</comment>
<accession>A0ABR1XIU9</accession>
<evidence type="ECO:0000313" key="3">
    <source>
        <dbReference type="Proteomes" id="UP001456524"/>
    </source>
</evidence>
<proteinExistence type="predicted"/>
<evidence type="ECO:0000313" key="2">
    <source>
        <dbReference type="EMBL" id="KAK8156044.1"/>
    </source>
</evidence>
<feature type="transmembrane region" description="Helical" evidence="1">
    <location>
        <begin position="94"/>
        <end position="113"/>
    </location>
</feature>
<dbReference type="Proteomes" id="UP001456524">
    <property type="component" value="Unassembled WGS sequence"/>
</dbReference>
<keyword evidence="1" id="KW-0812">Transmembrane</keyword>
<dbReference type="EMBL" id="JBBWUH010000010">
    <property type="protein sequence ID" value="KAK8156044.1"/>
    <property type="molecule type" value="Genomic_DNA"/>
</dbReference>
<feature type="transmembrane region" description="Helical" evidence="1">
    <location>
        <begin position="67"/>
        <end position="88"/>
    </location>
</feature>
<name>A0ABR1XIU9_9PEZI</name>
<sequence>MQDSMQDSMQNSEDATMELDRIKRHLSFRFSKSRVVEELAIEACLEAGYNHDQITTMLRLHKARATLTRLGWMACGINLYRFASLAAWPPKDPWIVAAVVISFLMLILDDYVVKRAVDGCKDIGFHRFSFDFAMTVNVLFIVPTIVFLCM</sequence>
<gene>
    <name evidence="2" type="ORF">IWX90DRAFT_443531</name>
</gene>
<protein>
    <submittedName>
        <fullName evidence="2">Uncharacterized protein</fullName>
    </submittedName>
</protein>
<keyword evidence="1" id="KW-1133">Transmembrane helix</keyword>
<keyword evidence="1" id="KW-0472">Membrane</keyword>
<feature type="transmembrane region" description="Helical" evidence="1">
    <location>
        <begin position="125"/>
        <end position="148"/>
    </location>
</feature>
<evidence type="ECO:0000256" key="1">
    <source>
        <dbReference type="SAM" id="Phobius"/>
    </source>
</evidence>